<dbReference type="EMBL" id="JACXVP010000009">
    <property type="protein sequence ID" value="KAG5588501.1"/>
    <property type="molecule type" value="Genomic_DNA"/>
</dbReference>
<comment type="caution">
    <text evidence="3">The sequence shown here is derived from an EMBL/GenBank/DDBJ whole genome shotgun (WGS) entry which is preliminary data.</text>
</comment>
<proteinExistence type="predicted"/>
<evidence type="ECO:0000259" key="1">
    <source>
        <dbReference type="Pfam" id="PF00646"/>
    </source>
</evidence>
<evidence type="ECO:0000313" key="4">
    <source>
        <dbReference type="Proteomes" id="UP000824120"/>
    </source>
</evidence>
<feature type="domain" description="F-box associated beta-propeller type 3" evidence="2">
    <location>
        <begin position="99"/>
        <end position="347"/>
    </location>
</feature>
<dbReference type="NCBIfam" id="TIGR01640">
    <property type="entry name" value="F_box_assoc_1"/>
    <property type="match status" value="1"/>
</dbReference>
<name>A0A9J5XKZ2_SOLCO</name>
<dbReference type="InterPro" id="IPR017451">
    <property type="entry name" value="F-box-assoc_interact_dom"/>
</dbReference>
<dbReference type="OrthoDB" id="1275210at2759"/>
<gene>
    <name evidence="3" type="ORF">H5410_048935</name>
</gene>
<accession>A0A9J5XKZ2</accession>
<feature type="domain" description="F-box" evidence="1">
    <location>
        <begin position="16"/>
        <end position="51"/>
    </location>
</feature>
<dbReference type="InterPro" id="IPR001810">
    <property type="entry name" value="F-box_dom"/>
</dbReference>
<sequence>MSKNNSHKSDVNVSCDILFFILVRLSVKSLLRFRSVSISWSDIISDRKFKKAHINQSKALGRINFLLLNLINDEFKFINLDRNRVISIEGQQAPLKGFEYFRIACSHDGLVLLQHNEDNYYKTFILWNPSTRQCVKLASCPYMNISTLSHGHEMSYDPQCYGLCYDPTTDDCKVILIYKSCYFVYSTRTFWTKKTTLPRATNNSWSYLCEGIATGGCVYWSMLPSYGINSTIICFDLKSDELKELLVSTFVSNFVDDYNVHYFCLITFKDRLCFYDIHYNTQKNDELEMDMWIMEDDGWKLLMKLPKIISKYCKLKCILCCAENDEIIFHGPTKRHISVYDPKQQKVVKEFILNYNIGYEYDNPYTVENLRKLISINPKCWDVQCLKLASCPHAALPRGNKMCYKPQGHGLCYDSTTDDCKVILIYRLFYLVNSTRNFWNGKTILPQLSINLWSSYLYE</sequence>
<protein>
    <recommendedName>
        <fullName evidence="5">F-box domain-containing protein</fullName>
    </recommendedName>
</protein>
<dbReference type="Proteomes" id="UP000824120">
    <property type="component" value="Chromosome 9"/>
</dbReference>
<reference evidence="3 4" key="1">
    <citation type="submission" date="2020-09" db="EMBL/GenBank/DDBJ databases">
        <title>De no assembly of potato wild relative species, Solanum commersonii.</title>
        <authorList>
            <person name="Cho K."/>
        </authorList>
    </citation>
    <scope>NUCLEOTIDE SEQUENCE [LARGE SCALE GENOMIC DNA]</scope>
    <source>
        <strain evidence="3">LZ3.2</strain>
        <tissue evidence="3">Leaf</tissue>
    </source>
</reference>
<dbReference type="InterPro" id="IPR050796">
    <property type="entry name" value="SCF_F-box_component"/>
</dbReference>
<dbReference type="PANTHER" id="PTHR31672:SF13">
    <property type="entry name" value="F-BOX PROTEIN CPR30-LIKE"/>
    <property type="match status" value="1"/>
</dbReference>
<dbReference type="SUPFAM" id="SSF81383">
    <property type="entry name" value="F-box domain"/>
    <property type="match status" value="1"/>
</dbReference>
<organism evidence="3 4">
    <name type="scientific">Solanum commersonii</name>
    <name type="common">Commerson's wild potato</name>
    <name type="synonym">Commerson's nightshade</name>
    <dbReference type="NCBI Taxonomy" id="4109"/>
    <lineage>
        <taxon>Eukaryota</taxon>
        <taxon>Viridiplantae</taxon>
        <taxon>Streptophyta</taxon>
        <taxon>Embryophyta</taxon>
        <taxon>Tracheophyta</taxon>
        <taxon>Spermatophyta</taxon>
        <taxon>Magnoliopsida</taxon>
        <taxon>eudicotyledons</taxon>
        <taxon>Gunneridae</taxon>
        <taxon>Pentapetalae</taxon>
        <taxon>asterids</taxon>
        <taxon>lamiids</taxon>
        <taxon>Solanales</taxon>
        <taxon>Solanaceae</taxon>
        <taxon>Solanoideae</taxon>
        <taxon>Solaneae</taxon>
        <taxon>Solanum</taxon>
    </lineage>
</organism>
<dbReference type="InterPro" id="IPR013187">
    <property type="entry name" value="F-box-assoc_dom_typ3"/>
</dbReference>
<dbReference type="AlphaFoldDB" id="A0A9J5XKZ2"/>
<evidence type="ECO:0000313" key="3">
    <source>
        <dbReference type="EMBL" id="KAG5588501.1"/>
    </source>
</evidence>
<dbReference type="PANTHER" id="PTHR31672">
    <property type="entry name" value="BNACNNG10540D PROTEIN"/>
    <property type="match status" value="1"/>
</dbReference>
<keyword evidence="4" id="KW-1185">Reference proteome</keyword>
<evidence type="ECO:0008006" key="5">
    <source>
        <dbReference type="Google" id="ProtNLM"/>
    </source>
</evidence>
<dbReference type="Pfam" id="PF00646">
    <property type="entry name" value="F-box"/>
    <property type="match status" value="1"/>
</dbReference>
<evidence type="ECO:0000259" key="2">
    <source>
        <dbReference type="Pfam" id="PF08268"/>
    </source>
</evidence>
<dbReference type="SUPFAM" id="SSF69322">
    <property type="entry name" value="Tricorn protease domain 2"/>
    <property type="match status" value="1"/>
</dbReference>
<dbReference type="InterPro" id="IPR036047">
    <property type="entry name" value="F-box-like_dom_sf"/>
</dbReference>
<dbReference type="Pfam" id="PF08268">
    <property type="entry name" value="FBA_3"/>
    <property type="match status" value="1"/>
</dbReference>